<keyword evidence="7" id="KW-0411">Iron-sulfur</keyword>
<dbReference type="InterPro" id="IPR050415">
    <property type="entry name" value="MRET"/>
</dbReference>
<evidence type="ECO:0000256" key="1">
    <source>
        <dbReference type="ARBA" id="ARBA00001974"/>
    </source>
</evidence>
<dbReference type="Gene3D" id="2.40.30.10">
    <property type="entry name" value="Translation factors"/>
    <property type="match status" value="1"/>
</dbReference>
<evidence type="ECO:0000256" key="2">
    <source>
        <dbReference type="ARBA" id="ARBA00022630"/>
    </source>
</evidence>
<accession>A0A9Y2IM20</accession>
<dbReference type="Gene3D" id="3.40.50.80">
    <property type="entry name" value="Nucleotide-binding domain of ferredoxin-NADP reductase (FNR) module"/>
    <property type="match status" value="1"/>
</dbReference>
<keyword evidence="11" id="KW-1185">Reference proteome</keyword>
<evidence type="ECO:0000256" key="7">
    <source>
        <dbReference type="ARBA" id="ARBA00023014"/>
    </source>
</evidence>
<organism evidence="10 11">
    <name type="scientific">Amycolatopsis carbonis</name>
    <dbReference type="NCBI Taxonomy" id="715471"/>
    <lineage>
        <taxon>Bacteria</taxon>
        <taxon>Bacillati</taxon>
        <taxon>Actinomycetota</taxon>
        <taxon>Actinomycetes</taxon>
        <taxon>Pseudonocardiales</taxon>
        <taxon>Pseudonocardiaceae</taxon>
        <taxon>Amycolatopsis</taxon>
    </lineage>
</organism>
<dbReference type="EC" id="1.-.-.-" evidence="10"/>
<dbReference type="Gene3D" id="3.10.20.30">
    <property type="match status" value="1"/>
</dbReference>
<dbReference type="Proteomes" id="UP001236014">
    <property type="component" value="Chromosome"/>
</dbReference>
<dbReference type="PROSITE" id="PS51085">
    <property type="entry name" value="2FE2S_FER_2"/>
    <property type="match status" value="1"/>
</dbReference>
<dbReference type="InterPro" id="IPR017927">
    <property type="entry name" value="FAD-bd_FR_type"/>
</dbReference>
<reference evidence="10 11" key="1">
    <citation type="submission" date="2023-06" db="EMBL/GenBank/DDBJ databases">
        <authorList>
            <person name="Oyuntsetseg B."/>
            <person name="Kim S.B."/>
        </authorList>
    </citation>
    <scope>NUCLEOTIDE SEQUENCE [LARGE SCALE GENOMIC DNA]</scope>
    <source>
        <strain evidence="10 11">2-15</strain>
    </source>
</reference>
<dbReference type="KEGG" id="acab:QRX50_19580"/>
<dbReference type="GO" id="GO:0051537">
    <property type="term" value="F:2 iron, 2 sulfur cluster binding"/>
    <property type="evidence" value="ECO:0007669"/>
    <property type="project" value="UniProtKB-KW"/>
</dbReference>
<keyword evidence="2" id="KW-0285">Flavoprotein</keyword>
<feature type="domain" description="2Fe-2S ferredoxin-type" evidence="8">
    <location>
        <begin position="235"/>
        <end position="320"/>
    </location>
</feature>
<evidence type="ECO:0000313" key="11">
    <source>
        <dbReference type="Proteomes" id="UP001236014"/>
    </source>
</evidence>
<dbReference type="PRINTS" id="PR00409">
    <property type="entry name" value="PHDIOXRDTASE"/>
</dbReference>
<dbReference type="AlphaFoldDB" id="A0A9Y2IM20"/>
<name>A0A9Y2IM20_9PSEU</name>
<sequence length="320" mass="34786">MNATAQETELDLVVRKRTALTPEVAELVLASAAGGELPAWEPGSHVDLILREGLVRQYSLCGDPGERDVWRLAVLRERESRGGSRHVHDELTDGSPVRVRGPRNNFPLLPAARYRFVAGGIGITPIVPMIAAAEKAGARWQLLYGGRTRRSMAFAEQLTQAYGDKVILCPEDELGRLDLDSWLAEPRDDTLVYCCGPEPLLLAAEARCAAWRAGSLRLERFVPRAAPASAEEATFEVELTVSGLTVTVPPGKSVLKAVEEAGVRVRYSCEQGTCGTCETEVVAGTPEHRDSLLDEEERAEGKTMMICVSRAACPRLVLAL</sequence>
<dbReference type="EMBL" id="CP127294">
    <property type="protein sequence ID" value="WIX82820.1"/>
    <property type="molecule type" value="Genomic_DNA"/>
</dbReference>
<dbReference type="PANTHER" id="PTHR47354:SF1">
    <property type="entry name" value="CARNITINE MONOOXYGENASE REDUCTASE SUBUNIT"/>
    <property type="match status" value="1"/>
</dbReference>
<evidence type="ECO:0000256" key="4">
    <source>
        <dbReference type="ARBA" id="ARBA00022723"/>
    </source>
</evidence>
<evidence type="ECO:0000256" key="6">
    <source>
        <dbReference type="ARBA" id="ARBA00023004"/>
    </source>
</evidence>
<dbReference type="RefSeq" id="WP_285973385.1">
    <property type="nucleotide sequence ID" value="NZ_CP127294.1"/>
</dbReference>
<gene>
    <name evidence="10" type="ORF">QRX50_19580</name>
</gene>
<dbReference type="SUPFAM" id="SSF54292">
    <property type="entry name" value="2Fe-2S ferredoxin-like"/>
    <property type="match status" value="1"/>
</dbReference>
<dbReference type="SUPFAM" id="SSF63380">
    <property type="entry name" value="Riboflavin synthase domain-like"/>
    <property type="match status" value="1"/>
</dbReference>
<evidence type="ECO:0000256" key="3">
    <source>
        <dbReference type="ARBA" id="ARBA00022714"/>
    </source>
</evidence>
<dbReference type="GO" id="GO:0046872">
    <property type="term" value="F:metal ion binding"/>
    <property type="evidence" value="ECO:0007669"/>
    <property type="project" value="UniProtKB-KW"/>
</dbReference>
<dbReference type="InterPro" id="IPR039261">
    <property type="entry name" value="FNR_nucleotide-bd"/>
</dbReference>
<dbReference type="Pfam" id="PF00111">
    <property type="entry name" value="Fer2"/>
    <property type="match status" value="1"/>
</dbReference>
<dbReference type="InterPro" id="IPR006058">
    <property type="entry name" value="2Fe2S_fd_BS"/>
</dbReference>
<keyword evidence="5 10" id="KW-0560">Oxidoreductase</keyword>
<evidence type="ECO:0000259" key="9">
    <source>
        <dbReference type="PROSITE" id="PS51384"/>
    </source>
</evidence>
<protein>
    <submittedName>
        <fullName evidence="10">PDR/VanB family oxidoreductase</fullName>
        <ecNumber evidence="10">1.-.-.-</ecNumber>
    </submittedName>
</protein>
<dbReference type="PROSITE" id="PS00197">
    <property type="entry name" value="2FE2S_FER_1"/>
    <property type="match status" value="1"/>
</dbReference>
<dbReference type="CDD" id="cd00207">
    <property type="entry name" value="fer2"/>
    <property type="match status" value="1"/>
</dbReference>
<evidence type="ECO:0000256" key="5">
    <source>
        <dbReference type="ARBA" id="ARBA00023002"/>
    </source>
</evidence>
<dbReference type="InterPro" id="IPR012675">
    <property type="entry name" value="Beta-grasp_dom_sf"/>
</dbReference>
<proteinExistence type="predicted"/>
<dbReference type="InterPro" id="IPR036010">
    <property type="entry name" value="2Fe-2S_ferredoxin-like_sf"/>
</dbReference>
<dbReference type="SUPFAM" id="SSF52343">
    <property type="entry name" value="Ferredoxin reductase-like, C-terminal NADP-linked domain"/>
    <property type="match status" value="1"/>
</dbReference>
<comment type="cofactor">
    <cofactor evidence="1">
        <name>FAD</name>
        <dbReference type="ChEBI" id="CHEBI:57692"/>
    </cofactor>
</comment>
<dbReference type="InterPro" id="IPR001041">
    <property type="entry name" value="2Fe-2S_ferredoxin-type"/>
</dbReference>
<feature type="domain" description="FAD-binding FR-type" evidence="9">
    <location>
        <begin position="7"/>
        <end position="109"/>
    </location>
</feature>
<keyword evidence="4" id="KW-0479">Metal-binding</keyword>
<keyword evidence="6" id="KW-0408">Iron</keyword>
<dbReference type="InterPro" id="IPR017938">
    <property type="entry name" value="Riboflavin_synthase-like_b-brl"/>
</dbReference>
<evidence type="ECO:0000259" key="8">
    <source>
        <dbReference type="PROSITE" id="PS51085"/>
    </source>
</evidence>
<dbReference type="PANTHER" id="PTHR47354">
    <property type="entry name" value="NADH OXIDOREDUCTASE HCR"/>
    <property type="match status" value="1"/>
</dbReference>
<evidence type="ECO:0000313" key="10">
    <source>
        <dbReference type="EMBL" id="WIX82820.1"/>
    </source>
</evidence>
<dbReference type="PROSITE" id="PS51384">
    <property type="entry name" value="FAD_FR"/>
    <property type="match status" value="1"/>
</dbReference>
<dbReference type="GO" id="GO:0016491">
    <property type="term" value="F:oxidoreductase activity"/>
    <property type="evidence" value="ECO:0007669"/>
    <property type="project" value="UniProtKB-KW"/>
</dbReference>
<keyword evidence="3" id="KW-0001">2Fe-2S</keyword>
<dbReference type="CDD" id="cd06185">
    <property type="entry name" value="PDR_like"/>
    <property type="match status" value="1"/>
</dbReference>